<dbReference type="EMBL" id="CAXIEN010000500">
    <property type="protein sequence ID" value="CAL1299413.1"/>
    <property type="molecule type" value="Genomic_DNA"/>
</dbReference>
<sequence length="15" mass="1839">MKNHILNFKKLVLKL</sequence>
<comment type="caution">
    <text evidence="1">The sequence shown here is derived from an EMBL/GenBank/DDBJ whole genome shotgun (WGS) entry which is preliminary data.</text>
</comment>
<accession>A0AAV2BTN3</accession>
<gene>
    <name evidence="1" type="ORF">LARSCL_LOCUS21344</name>
</gene>
<name>A0AAV2BTN3_9ARAC</name>
<protein>
    <submittedName>
        <fullName evidence="1">Uncharacterized protein</fullName>
    </submittedName>
</protein>
<keyword evidence="2" id="KW-1185">Reference proteome</keyword>
<proteinExistence type="predicted"/>
<evidence type="ECO:0000313" key="2">
    <source>
        <dbReference type="Proteomes" id="UP001497382"/>
    </source>
</evidence>
<evidence type="ECO:0000313" key="1">
    <source>
        <dbReference type="EMBL" id="CAL1299413.1"/>
    </source>
</evidence>
<organism evidence="1 2">
    <name type="scientific">Larinioides sclopetarius</name>
    <dbReference type="NCBI Taxonomy" id="280406"/>
    <lineage>
        <taxon>Eukaryota</taxon>
        <taxon>Metazoa</taxon>
        <taxon>Ecdysozoa</taxon>
        <taxon>Arthropoda</taxon>
        <taxon>Chelicerata</taxon>
        <taxon>Arachnida</taxon>
        <taxon>Araneae</taxon>
        <taxon>Araneomorphae</taxon>
        <taxon>Entelegynae</taxon>
        <taxon>Araneoidea</taxon>
        <taxon>Araneidae</taxon>
        <taxon>Larinioides</taxon>
    </lineage>
</organism>
<dbReference type="Proteomes" id="UP001497382">
    <property type="component" value="Unassembled WGS sequence"/>
</dbReference>
<reference evidence="1 2" key="1">
    <citation type="submission" date="2024-04" db="EMBL/GenBank/DDBJ databases">
        <authorList>
            <person name="Rising A."/>
            <person name="Reimegard J."/>
            <person name="Sonavane S."/>
            <person name="Akerstrom W."/>
            <person name="Nylinder S."/>
            <person name="Hedman E."/>
            <person name="Kallberg Y."/>
        </authorList>
    </citation>
    <scope>NUCLEOTIDE SEQUENCE [LARGE SCALE GENOMIC DNA]</scope>
</reference>